<dbReference type="InterPro" id="IPR008978">
    <property type="entry name" value="HSP20-like_chaperone"/>
</dbReference>
<dbReference type="InterPro" id="IPR031107">
    <property type="entry name" value="Small_HSP"/>
</dbReference>
<dbReference type="InterPro" id="IPR002068">
    <property type="entry name" value="A-crystallin/Hsp20_dom"/>
</dbReference>
<organism evidence="5 6">
    <name type="scientific">Purpureocillium lilacinum</name>
    <name type="common">Paecilomyces lilacinus</name>
    <dbReference type="NCBI Taxonomy" id="33203"/>
    <lineage>
        <taxon>Eukaryota</taxon>
        <taxon>Fungi</taxon>
        <taxon>Dikarya</taxon>
        <taxon>Ascomycota</taxon>
        <taxon>Pezizomycotina</taxon>
        <taxon>Sordariomycetes</taxon>
        <taxon>Hypocreomycetidae</taxon>
        <taxon>Hypocreales</taxon>
        <taxon>Ophiocordycipitaceae</taxon>
        <taxon>Purpureocillium</taxon>
    </lineage>
</organism>
<name>A0ABR0BNY4_PURLI</name>
<sequence length="442" mass="47401">MASQDQNRANVPFWDFIQSFDPNRAAAAAPGQGVDHHDGNPPPFPPFMAGFGFPWGTGPPGHHHGGHGPHPPPPPPPPGHHGPPHPHHPPPPPGSGWDSDWDFEWGPWSHDDEGQWPWGRRGGRHNHRHHGRGRGHPGRGRRHEGNTEGDAQQQDDAAPAPIDVDATTATAERAASDEKATGSPDTMDQDFPDPAEVTPDEDEASPPPYGGPGGPSHGRRGHGRCRRGGGFGRGAWGRDHPWGCRRGGGRHHGGWGGVGGSAPFDFQGMMRGVMGHPFFQNVREQAQRYYTGAGADSNNMNNNGDESSSSSFTPPVDVFNTTVAYVVHVALPGARKEDLGVTWNPDRGTLDIAGVVHRPGDEFFLETLASAERRVGLFERSVALPPAATGGAAAAGDSNNSHREEVVVDADNITARMEDGVLVVVVPKIEKEWTEIRKVDIE</sequence>
<comment type="similarity">
    <text evidence="2">Belongs to the small heat shock protein (HSP20) family.</text>
</comment>
<evidence type="ECO:0000313" key="5">
    <source>
        <dbReference type="EMBL" id="KAK4085739.1"/>
    </source>
</evidence>
<dbReference type="SUPFAM" id="SSF49764">
    <property type="entry name" value="HSP20-like chaperones"/>
    <property type="match status" value="1"/>
</dbReference>
<evidence type="ECO:0000313" key="6">
    <source>
        <dbReference type="Proteomes" id="UP001287286"/>
    </source>
</evidence>
<reference evidence="5 6" key="1">
    <citation type="journal article" date="2024" name="Microbiol. Resour. Announc.">
        <title>Genome annotations for the ascomycete fungi Trichoderma harzianum, Trichoderma aggressivum, and Purpureocillium lilacinum.</title>
        <authorList>
            <person name="Beijen E.P.W."/>
            <person name="Ohm R.A."/>
        </authorList>
    </citation>
    <scope>NUCLEOTIDE SEQUENCE [LARGE SCALE GENOMIC DNA]</scope>
    <source>
        <strain evidence="5 6">CBS 150709</strain>
    </source>
</reference>
<evidence type="ECO:0000256" key="1">
    <source>
        <dbReference type="ARBA" id="ARBA00023016"/>
    </source>
</evidence>
<dbReference type="PROSITE" id="PS01031">
    <property type="entry name" value="SHSP"/>
    <property type="match status" value="1"/>
</dbReference>
<proteinExistence type="inferred from homology"/>
<feature type="compositionally biased region" description="Polar residues" evidence="3">
    <location>
        <begin position="296"/>
        <end position="312"/>
    </location>
</feature>
<dbReference type="Proteomes" id="UP001287286">
    <property type="component" value="Unassembled WGS sequence"/>
</dbReference>
<feature type="region of interest" description="Disordered" evidence="3">
    <location>
        <begin position="24"/>
        <end position="241"/>
    </location>
</feature>
<evidence type="ECO:0000256" key="3">
    <source>
        <dbReference type="SAM" id="MobiDB-lite"/>
    </source>
</evidence>
<dbReference type="EMBL" id="JAWRVI010000047">
    <property type="protein sequence ID" value="KAK4085739.1"/>
    <property type="molecule type" value="Genomic_DNA"/>
</dbReference>
<feature type="region of interest" description="Disordered" evidence="3">
    <location>
        <begin position="293"/>
        <end position="312"/>
    </location>
</feature>
<evidence type="ECO:0000259" key="4">
    <source>
        <dbReference type="PROSITE" id="PS01031"/>
    </source>
</evidence>
<feature type="compositionally biased region" description="Basic residues" evidence="3">
    <location>
        <begin position="217"/>
        <end position="227"/>
    </location>
</feature>
<feature type="compositionally biased region" description="Pro residues" evidence="3">
    <location>
        <begin position="69"/>
        <end position="81"/>
    </location>
</feature>
<dbReference type="Gene3D" id="2.60.40.790">
    <property type="match status" value="1"/>
</dbReference>
<comment type="caution">
    <text evidence="5">The sequence shown here is derived from an EMBL/GenBank/DDBJ whole genome shotgun (WGS) entry which is preliminary data.</text>
</comment>
<feature type="compositionally biased region" description="Low complexity" evidence="3">
    <location>
        <begin position="150"/>
        <end position="171"/>
    </location>
</feature>
<evidence type="ECO:0000256" key="2">
    <source>
        <dbReference type="PROSITE-ProRule" id="PRU00285"/>
    </source>
</evidence>
<feature type="domain" description="SHSP" evidence="4">
    <location>
        <begin position="307"/>
        <end position="442"/>
    </location>
</feature>
<dbReference type="PANTHER" id="PTHR11527">
    <property type="entry name" value="HEAT-SHOCK PROTEIN 20 FAMILY MEMBER"/>
    <property type="match status" value="1"/>
</dbReference>
<gene>
    <name evidence="5" type="ORF">Purlil1_9899</name>
</gene>
<feature type="compositionally biased region" description="Acidic residues" evidence="3">
    <location>
        <begin position="187"/>
        <end position="204"/>
    </location>
</feature>
<accession>A0ABR0BNY4</accession>
<protein>
    <recommendedName>
        <fullName evidence="4">SHSP domain-containing protein</fullName>
    </recommendedName>
</protein>
<dbReference type="CDD" id="cd06464">
    <property type="entry name" value="ACD_sHsps-like"/>
    <property type="match status" value="1"/>
</dbReference>
<keyword evidence="6" id="KW-1185">Reference proteome</keyword>
<keyword evidence="1" id="KW-0346">Stress response</keyword>
<feature type="compositionally biased region" description="Basic residues" evidence="3">
    <location>
        <begin position="121"/>
        <end position="142"/>
    </location>
</feature>